<dbReference type="GO" id="GO:0003700">
    <property type="term" value="F:DNA-binding transcription factor activity"/>
    <property type="evidence" value="ECO:0007669"/>
    <property type="project" value="InterPro"/>
</dbReference>
<reference evidence="5" key="1">
    <citation type="submission" date="2020-10" db="EMBL/GenBank/DDBJ databases">
        <authorList>
            <person name="Gilroy R."/>
        </authorList>
    </citation>
    <scope>NUCLEOTIDE SEQUENCE</scope>
    <source>
        <strain evidence="5">ChiHjej12B11-29160</strain>
    </source>
</reference>
<keyword evidence="1" id="KW-0808">Transferase</keyword>
<feature type="domain" description="PTS EIIB type-2" evidence="4">
    <location>
        <begin position="399"/>
        <end position="487"/>
    </location>
</feature>
<evidence type="ECO:0000256" key="2">
    <source>
        <dbReference type="ARBA" id="ARBA00023015"/>
    </source>
</evidence>
<dbReference type="InterPro" id="IPR036388">
    <property type="entry name" value="WH-like_DNA-bd_sf"/>
</dbReference>
<reference evidence="5" key="2">
    <citation type="journal article" date="2021" name="PeerJ">
        <title>Extensive microbial diversity within the chicken gut microbiome revealed by metagenomics and culture.</title>
        <authorList>
            <person name="Gilroy R."/>
            <person name="Ravi A."/>
            <person name="Getino M."/>
            <person name="Pursley I."/>
            <person name="Horton D.L."/>
            <person name="Alikhan N.F."/>
            <person name="Baker D."/>
            <person name="Gharbi K."/>
            <person name="Hall N."/>
            <person name="Watson M."/>
            <person name="Adriaenssens E.M."/>
            <person name="Foster-Nyarko E."/>
            <person name="Jarju S."/>
            <person name="Secka A."/>
            <person name="Antonio M."/>
            <person name="Oren A."/>
            <person name="Chaudhuri R.R."/>
            <person name="La Ragione R."/>
            <person name="Hildebrand F."/>
            <person name="Pallen M.J."/>
        </authorList>
    </citation>
    <scope>NUCLEOTIDE SEQUENCE</scope>
    <source>
        <strain evidence="5">ChiHjej12B11-29160</strain>
    </source>
</reference>
<dbReference type="InterPro" id="IPR001034">
    <property type="entry name" value="DeoR_HTH"/>
</dbReference>
<dbReference type="EMBL" id="DVMQ01000018">
    <property type="protein sequence ID" value="HIU24729.1"/>
    <property type="molecule type" value="Genomic_DNA"/>
</dbReference>
<evidence type="ECO:0000313" key="5">
    <source>
        <dbReference type="EMBL" id="HIU24729.1"/>
    </source>
</evidence>
<dbReference type="Gene3D" id="1.10.10.10">
    <property type="entry name" value="Winged helix-like DNA-binding domain superfamily/Winged helix DNA-binding domain"/>
    <property type="match status" value="2"/>
</dbReference>
<dbReference type="SUPFAM" id="SSF46785">
    <property type="entry name" value="Winged helix' DNA-binding domain"/>
    <property type="match status" value="1"/>
</dbReference>
<dbReference type="SUPFAM" id="SSF52794">
    <property type="entry name" value="PTS system IIB component-like"/>
    <property type="match status" value="1"/>
</dbReference>
<dbReference type="AlphaFoldDB" id="A0A9D1L4L6"/>
<dbReference type="InterPro" id="IPR013011">
    <property type="entry name" value="PTS_EIIB_2"/>
</dbReference>
<dbReference type="PROSITE" id="PS51099">
    <property type="entry name" value="PTS_EIIB_TYPE_2"/>
    <property type="match status" value="1"/>
</dbReference>
<dbReference type="InterPro" id="IPR036390">
    <property type="entry name" value="WH_DNA-bd_sf"/>
</dbReference>
<accession>A0A9D1L4L6</accession>
<dbReference type="PANTHER" id="PTHR30185:SF18">
    <property type="entry name" value="TRANSCRIPTIONAL REGULATOR MTLR"/>
    <property type="match status" value="1"/>
</dbReference>
<dbReference type="Pfam" id="PF08279">
    <property type="entry name" value="HTH_11"/>
    <property type="match status" value="1"/>
</dbReference>
<dbReference type="Pfam" id="PF08220">
    <property type="entry name" value="HTH_DeoR"/>
    <property type="match status" value="1"/>
</dbReference>
<dbReference type="Proteomes" id="UP000824078">
    <property type="component" value="Unassembled WGS sequence"/>
</dbReference>
<evidence type="ECO:0000313" key="6">
    <source>
        <dbReference type="Proteomes" id="UP000824078"/>
    </source>
</evidence>
<dbReference type="InterPro" id="IPR036095">
    <property type="entry name" value="PTS_EIIB-like_sf"/>
</dbReference>
<protein>
    <submittedName>
        <fullName evidence="5">HTH domain-containing protein</fullName>
    </submittedName>
</protein>
<dbReference type="GO" id="GO:0009401">
    <property type="term" value="P:phosphoenolpyruvate-dependent sugar phosphotransferase system"/>
    <property type="evidence" value="ECO:0007669"/>
    <property type="project" value="InterPro"/>
</dbReference>
<sequence length="542" mass="59604">MNRRIAFILKDLAHSVDTLSLLELSKRYGVSERTIRNDITQLNTMLRQAGIGELTFDLGGAIVLPPDFSHAQKALHVSDTVSYRLSSEERAVFGAALLIASRDYLTTNELAKIFSVSRTTVLNDLSDIKQTVITAGLQVESKAGKGMRAIGPESARRLFLVDLLVRRDPVSSLWLSSAEKLQIQKATRLAQKVLEEASQKFGISLPDMNYQTAVCVLIITIIRVENGVSLDGLEDEFLGCSREFVGPYEHEIMSLMAQQCNVSLSSDDELFFTAVAQTFRYHNKSAIKVDKANVTQIAQNFIRGVSQRLEVGLEGDMELLGQLSNYFGMIFVSAEPLKADDPIAGGIAQNQSWILEAVQSELTFVEPIIGRPLGDDEAAGITLCFCAAIERWKVVRGYPRVVVVCSGGDTTAHLMAEQLRRRFGVRVVKLLRVHEAKSIDTTSADLVVSTTPLTNCKIPLAVVHPVLDERDLALIAQKLDEMGIGWSITAASQKHVVGQGQSNHHDDGEALLNELMPVIEQRVGASDPLLEKVRTIVLQHFS</sequence>
<evidence type="ECO:0000256" key="3">
    <source>
        <dbReference type="ARBA" id="ARBA00023163"/>
    </source>
</evidence>
<dbReference type="Gene3D" id="3.40.50.2300">
    <property type="match status" value="1"/>
</dbReference>
<organism evidence="5 6">
    <name type="scientific">Candidatus Coprovicinus avistercoris</name>
    <dbReference type="NCBI Taxonomy" id="2840754"/>
    <lineage>
        <taxon>Bacteria</taxon>
        <taxon>Bacillati</taxon>
        <taxon>Actinomycetota</taxon>
        <taxon>Coriobacteriia</taxon>
        <taxon>Coriobacteriales</taxon>
        <taxon>Coriobacteriaceae</taxon>
        <taxon>Coriobacteriaceae incertae sedis</taxon>
        <taxon>Candidatus Coprovicinus</taxon>
    </lineage>
</organism>
<keyword evidence="3" id="KW-0804">Transcription</keyword>
<dbReference type="CDD" id="cd05568">
    <property type="entry name" value="PTS_IIB_bgl_like"/>
    <property type="match status" value="1"/>
</dbReference>
<evidence type="ECO:0000256" key="1">
    <source>
        <dbReference type="ARBA" id="ARBA00022679"/>
    </source>
</evidence>
<dbReference type="GO" id="GO:0008982">
    <property type="term" value="F:protein-N(PI)-phosphohistidine-sugar phosphotransferase activity"/>
    <property type="evidence" value="ECO:0007669"/>
    <property type="project" value="InterPro"/>
</dbReference>
<proteinExistence type="predicted"/>
<comment type="caution">
    <text evidence="5">The sequence shown here is derived from an EMBL/GenBank/DDBJ whole genome shotgun (WGS) entry which is preliminary data.</text>
</comment>
<dbReference type="InterPro" id="IPR013196">
    <property type="entry name" value="HTH_11"/>
</dbReference>
<name>A0A9D1L4L6_9ACTN</name>
<evidence type="ECO:0000259" key="4">
    <source>
        <dbReference type="PROSITE" id="PS51099"/>
    </source>
</evidence>
<dbReference type="InterPro" id="IPR050661">
    <property type="entry name" value="BglG_antiterminators"/>
</dbReference>
<dbReference type="PANTHER" id="PTHR30185">
    <property type="entry name" value="CRYPTIC BETA-GLUCOSIDE BGL OPERON ANTITERMINATOR"/>
    <property type="match status" value="1"/>
</dbReference>
<keyword evidence="2" id="KW-0805">Transcription regulation</keyword>
<gene>
    <name evidence="5" type="ORF">IAD17_07385</name>
</gene>